<dbReference type="EMBL" id="FWEW01001295">
    <property type="protein sequence ID" value="SLM36747.1"/>
    <property type="molecule type" value="Genomic_DNA"/>
</dbReference>
<feature type="region of interest" description="Disordered" evidence="1">
    <location>
        <begin position="56"/>
        <end position="78"/>
    </location>
</feature>
<dbReference type="AlphaFoldDB" id="A0A1W5D0U1"/>
<evidence type="ECO:0000313" key="3">
    <source>
        <dbReference type="Proteomes" id="UP000192927"/>
    </source>
</evidence>
<name>A0A1W5D0U1_9LECA</name>
<protein>
    <submittedName>
        <fullName evidence="2">Probable transposable element</fullName>
    </submittedName>
</protein>
<accession>A0A1W5D0U1</accession>
<evidence type="ECO:0000256" key="1">
    <source>
        <dbReference type="SAM" id="MobiDB-lite"/>
    </source>
</evidence>
<organism evidence="2 3">
    <name type="scientific">Lasallia pustulata</name>
    <dbReference type="NCBI Taxonomy" id="136370"/>
    <lineage>
        <taxon>Eukaryota</taxon>
        <taxon>Fungi</taxon>
        <taxon>Dikarya</taxon>
        <taxon>Ascomycota</taxon>
        <taxon>Pezizomycotina</taxon>
        <taxon>Lecanoromycetes</taxon>
        <taxon>OSLEUM clade</taxon>
        <taxon>Umbilicariomycetidae</taxon>
        <taxon>Umbilicariales</taxon>
        <taxon>Umbilicariaceae</taxon>
        <taxon>Lasallia</taxon>
    </lineage>
</organism>
<sequence length="514" mass="56880">MPGRSNGPQPPPIPTRAYNAGLEDSYSYKNNDYQACIDDYYNVNHAYWQDRTYTDEGGIQNKNKDPHQNNSGQPTEEDKEAFMSNNLLHKHICYGCSFSKSRTASEIITANNSSVEIVKSNTTDLKKDGYGFRGWHYVTIMAKLNPTHGETAICLDTGCTISLVDRDFLQEKAPEVQIRRMASPIPVCGIGSTIHQSNEYAVIDLYIPGKGGRTARLTREVHLVSNLKAKLFIGVDIMGTEGIVTDLLHKVAVIHSCQKLEIPLNISPRSNQRTEALVASLAETSIPPYSTQSISVSIRGSPTALPSDRDLLFEPKHEFQGVSVFAHIVDCSMTKVIIRNDTDLPVTIKKNGHLDAIVEYDGEGYFFANPHDHDLAAIPAKLRKNQSWAKCSLQTLISAAAMLTAEDLTVNAPSVDALNAPTKILPNGVTIHGTSDSEAVHRLSEVVQAYPKLWEDHGNVANIAESDWMLIPLVNNWQSKYTCKAKVYPLGKADKDEVDKEFDKLQRTRKAGMV</sequence>
<reference evidence="3" key="1">
    <citation type="submission" date="2017-03" db="EMBL/GenBank/DDBJ databases">
        <authorList>
            <person name="Sharma R."/>
            <person name="Thines M."/>
        </authorList>
    </citation>
    <scope>NUCLEOTIDE SEQUENCE [LARGE SCALE GENOMIC DNA]</scope>
</reference>
<proteinExistence type="predicted"/>
<keyword evidence="3" id="KW-1185">Reference proteome</keyword>
<dbReference type="Proteomes" id="UP000192927">
    <property type="component" value="Unassembled WGS sequence"/>
</dbReference>
<evidence type="ECO:0000313" key="2">
    <source>
        <dbReference type="EMBL" id="SLM36747.1"/>
    </source>
</evidence>